<dbReference type="CDD" id="cd00067">
    <property type="entry name" value="GAL4"/>
    <property type="match status" value="1"/>
</dbReference>
<dbReference type="GO" id="GO:0000981">
    <property type="term" value="F:DNA-binding transcription factor activity, RNA polymerase II-specific"/>
    <property type="evidence" value="ECO:0007669"/>
    <property type="project" value="InterPro"/>
</dbReference>
<evidence type="ECO:0000313" key="7">
    <source>
        <dbReference type="EMBL" id="EAW14966.1"/>
    </source>
</evidence>
<dbReference type="PANTHER" id="PTHR37534:SF46">
    <property type="entry name" value="ZN(II)2CYS6 TRANSCRIPTION FACTOR (EUROFUNG)"/>
    <property type="match status" value="1"/>
</dbReference>
<dbReference type="KEGG" id="act:ACLA_003790"/>
<dbReference type="InterPro" id="IPR021858">
    <property type="entry name" value="Fun_TF"/>
</dbReference>
<keyword evidence="8" id="KW-1185">Reference proteome</keyword>
<dbReference type="GO" id="GO:0003677">
    <property type="term" value="F:DNA binding"/>
    <property type="evidence" value="ECO:0007669"/>
    <property type="project" value="UniProtKB-KW"/>
</dbReference>
<dbReference type="HOGENOM" id="CLU_023417_1_0_1"/>
<dbReference type="GeneID" id="4708447"/>
<sequence>MPHPPAETVPVSTFFRRPRRRPAHLRTKTGCLTCRSRKKKCDETGQPCDNCVKRKVVCVWPQERGAGKDLSRDAVEVVAVASDRTQLGQLQTSCSVTVGDGLGVNSPVLVPLNVHLFDYLQTVFLPQLIHPLAHGTFNEMVNREGLGLAFQHPFCMHALLACSAAEIPVENPQYRRMGQVYYAKAVAGLRLSLERSEPSDRWIVTLWTVLLLCIYERSKPHHSQGVDVHLAGAAQLIKMYFQPDIRGPRSIETEIRIRRLFLESFIFHVATSIPFQHASTQSATIDSAFSLAENILGLICRPHLSIDASSPVLAVPPKLFQYIYAIARIYQRYADGIDLEHCRELEQDLRQWDTVMAATTTPNLLLGPRLYVLCSRILLHRIIDADADKSSVIIDQLVTLAMDLVKQLHPTEDYFAEYYSWPFLVLGIYLTAASDQVLLQSQIRGFWQATKNGTMRRLLDMLAAFWDGGPDMRVWDNLWLIQGANPSDPVAVN</sequence>
<accession>A1C5J8</accession>
<dbReference type="CDD" id="cd12148">
    <property type="entry name" value="fungal_TF_MHR"/>
    <property type="match status" value="1"/>
</dbReference>
<evidence type="ECO:0000313" key="8">
    <source>
        <dbReference type="Proteomes" id="UP000006701"/>
    </source>
</evidence>
<dbReference type="GO" id="GO:0005634">
    <property type="term" value="C:nucleus"/>
    <property type="evidence" value="ECO:0007669"/>
    <property type="project" value="UniProtKB-SubCell"/>
</dbReference>
<dbReference type="SUPFAM" id="SSF57701">
    <property type="entry name" value="Zn2/Cys6 DNA-binding domain"/>
    <property type="match status" value="1"/>
</dbReference>
<dbReference type="PANTHER" id="PTHR37534">
    <property type="entry name" value="TRANSCRIPTIONAL ACTIVATOR PROTEIN UGA3"/>
    <property type="match status" value="1"/>
</dbReference>
<dbReference type="PROSITE" id="PS00463">
    <property type="entry name" value="ZN2_CY6_FUNGAL_1"/>
    <property type="match status" value="1"/>
</dbReference>
<evidence type="ECO:0000256" key="5">
    <source>
        <dbReference type="ARBA" id="ARBA00023242"/>
    </source>
</evidence>
<organism evidence="7 8">
    <name type="scientific">Aspergillus clavatus (strain ATCC 1007 / CBS 513.65 / DSM 816 / NCTC 3887 / NRRL 1 / QM 1276 / 107)</name>
    <dbReference type="NCBI Taxonomy" id="344612"/>
    <lineage>
        <taxon>Eukaryota</taxon>
        <taxon>Fungi</taxon>
        <taxon>Dikarya</taxon>
        <taxon>Ascomycota</taxon>
        <taxon>Pezizomycotina</taxon>
        <taxon>Eurotiomycetes</taxon>
        <taxon>Eurotiomycetidae</taxon>
        <taxon>Eurotiales</taxon>
        <taxon>Aspergillaceae</taxon>
        <taxon>Aspergillus</taxon>
        <taxon>Aspergillus subgen. Fumigati</taxon>
    </lineage>
</organism>
<reference evidence="7 8" key="1">
    <citation type="journal article" date="2008" name="PLoS Genet.">
        <title>Genomic islands in the pathogenic filamentous fungus Aspergillus fumigatus.</title>
        <authorList>
            <person name="Fedorova N.D."/>
            <person name="Khaldi N."/>
            <person name="Joardar V.S."/>
            <person name="Maiti R."/>
            <person name="Amedeo P."/>
            <person name="Anderson M.J."/>
            <person name="Crabtree J."/>
            <person name="Silva J.C."/>
            <person name="Badger J.H."/>
            <person name="Albarraq A."/>
            <person name="Angiuoli S."/>
            <person name="Bussey H."/>
            <person name="Bowyer P."/>
            <person name="Cotty P.J."/>
            <person name="Dyer P.S."/>
            <person name="Egan A."/>
            <person name="Galens K."/>
            <person name="Fraser-Liggett C.M."/>
            <person name="Haas B.J."/>
            <person name="Inman J.M."/>
            <person name="Kent R."/>
            <person name="Lemieux S."/>
            <person name="Malavazi I."/>
            <person name="Orvis J."/>
            <person name="Roemer T."/>
            <person name="Ronning C.M."/>
            <person name="Sundaram J.P."/>
            <person name="Sutton G."/>
            <person name="Turner G."/>
            <person name="Venter J.C."/>
            <person name="White O.R."/>
            <person name="Whitty B.R."/>
            <person name="Youngman P."/>
            <person name="Wolfe K.H."/>
            <person name="Goldman G.H."/>
            <person name="Wortman J.R."/>
            <person name="Jiang B."/>
            <person name="Denning D.W."/>
            <person name="Nierman W.C."/>
        </authorList>
    </citation>
    <scope>NUCLEOTIDE SEQUENCE [LARGE SCALE GENOMIC DNA]</scope>
    <source>
        <strain evidence="8">ATCC 1007 / CBS 513.65 / DSM 816 / NCTC 3887 / NRRL 1</strain>
    </source>
</reference>
<comment type="subcellular location">
    <subcellularLocation>
        <location evidence="1">Nucleus</location>
    </subcellularLocation>
</comment>
<feature type="domain" description="Zn(2)-C6 fungal-type" evidence="6">
    <location>
        <begin position="30"/>
        <end position="60"/>
    </location>
</feature>
<keyword evidence="4" id="KW-0804">Transcription</keyword>
<keyword evidence="5" id="KW-0539">Nucleus</keyword>
<dbReference type="GO" id="GO:0008270">
    <property type="term" value="F:zinc ion binding"/>
    <property type="evidence" value="ECO:0007669"/>
    <property type="project" value="InterPro"/>
</dbReference>
<keyword evidence="2" id="KW-0805">Transcription regulation</keyword>
<dbReference type="Gene3D" id="4.10.240.10">
    <property type="entry name" value="Zn(2)-C6 fungal-type DNA-binding domain"/>
    <property type="match status" value="1"/>
</dbReference>
<dbReference type="Proteomes" id="UP000006701">
    <property type="component" value="Unassembled WGS sequence"/>
</dbReference>
<dbReference type="Pfam" id="PF11951">
    <property type="entry name" value="Fungal_trans_2"/>
    <property type="match status" value="1"/>
</dbReference>
<dbReference type="Pfam" id="PF00172">
    <property type="entry name" value="Zn_clus"/>
    <property type="match status" value="1"/>
</dbReference>
<gene>
    <name evidence="7" type="ORF">ACLA_003790</name>
</gene>
<dbReference type="VEuPathDB" id="FungiDB:ACLA_003790"/>
<name>A1C5J8_ASPCL</name>
<evidence type="ECO:0000256" key="3">
    <source>
        <dbReference type="ARBA" id="ARBA00023125"/>
    </source>
</evidence>
<evidence type="ECO:0000259" key="6">
    <source>
        <dbReference type="PROSITE" id="PS50048"/>
    </source>
</evidence>
<keyword evidence="3" id="KW-0238">DNA-binding</keyword>
<dbReference type="OrthoDB" id="1919336at2759"/>
<dbReference type="RefSeq" id="XP_001276392.1">
    <property type="nucleotide sequence ID" value="XM_001276391.1"/>
</dbReference>
<dbReference type="SMART" id="SM00066">
    <property type="entry name" value="GAL4"/>
    <property type="match status" value="1"/>
</dbReference>
<dbReference type="InterPro" id="IPR036864">
    <property type="entry name" value="Zn2-C6_fun-type_DNA-bd_sf"/>
</dbReference>
<dbReference type="InterPro" id="IPR001138">
    <property type="entry name" value="Zn2Cys6_DnaBD"/>
</dbReference>
<dbReference type="PROSITE" id="PS50048">
    <property type="entry name" value="ZN2_CY6_FUNGAL_2"/>
    <property type="match status" value="1"/>
</dbReference>
<proteinExistence type="predicted"/>
<dbReference type="EMBL" id="DS027004">
    <property type="protein sequence ID" value="EAW14966.1"/>
    <property type="molecule type" value="Genomic_DNA"/>
</dbReference>
<dbReference type="AlphaFoldDB" id="A1C5J8"/>
<evidence type="ECO:0000256" key="4">
    <source>
        <dbReference type="ARBA" id="ARBA00023163"/>
    </source>
</evidence>
<dbReference type="eggNOG" id="ENOG502T78A">
    <property type="taxonomic scope" value="Eukaryota"/>
</dbReference>
<dbReference type="OMA" id="FCMHALL"/>
<evidence type="ECO:0000256" key="1">
    <source>
        <dbReference type="ARBA" id="ARBA00004123"/>
    </source>
</evidence>
<protein>
    <submittedName>
        <fullName evidence="7">C6 zinc finger domain protein</fullName>
    </submittedName>
</protein>
<evidence type="ECO:0000256" key="2">
    <source>
        <dbReference type="ARBA" id="ARBA00023015"/>
    </source>
</evidence>